<dbReference type="VEuPathDB" id="ToxoDB:EMWEY_00024900"/>
<gene>
    <name evidence="1" type="ORF">EMWEY_00024900</name>
</gene>
<evidence type="ECO:0000313" key="2">
    <source>
        <dbReference type="Proteomes" id="UP000030763"/>
    </source>
</evidence>
<dbReference type="OrthoDB" id="345488at2759"/>
<reference evidence="1" key="1">
    <citation type="submission" date="2013-10" db="EMBL/GenBank/DDBJ databases">
        <title>Genomic analysis of the causative agents of coccidiosis in chickens.</title>
        <authorList>
            <person name="Reid A.J."/>
            <person name="Blake D."/>
            <person name="Billington K."/>
            <person name="Browne H."/>
            <person name="Dunn M."/>
            <person name="Hung S."/>
            <person name="Kawahara F."/>
            <person name="Miranda-Saavedra D."/>
            <person name="Mourier T."/>
            <person name="Nagra H."/>
            <person name="Otto T.D."/>
            <person name="Rawlings N."/>
            <person name="Sanchez A."/>
            <person name="Sanders M."/>
            <person name="Subramaniam C."/>
            <person name="Tay Y."/>
            <person name="Dear P."/>
            <person name="Doerig C."/>
            <person name="Gruber A."/>
            <person name="Parkinson J."/>
            <person name="Shirley M."/>
            <person name="Wan K.L."/>
            <person name="Berriman M."/>
            <person name="Tomley F."/>
            <person name="Pain A."/>
        </authorList>
    </citation>
    <scope>NUCLEOTIDE SEQUENCE [LARGE SCALE GENOMIC DNA]</scope>
    <source>
        <strain evidence="1">Weybridge</strain>
    </source>
</reference>
<accession>U6MBD0</accession>
<name>U6MBD0_EIMMA</name>
<proteinExistence type="predicted"/>
<dbReference type="Proteomes" id="UP000030763">
    <property type="component" value="Unassembled WGS sequence"/>
</dbReference>
<dbReference type="EMBL" id="HG720825">
    <property type="protein sequence ID" value="CDJ59779.1"/>
    <property type="molecule type" value="Genomic_DNA"/>
</dbReference>
<reference evidence="1" key="2">
    <citation type="submission" date="2013-10" db="EMBL/GenBank/DDBJ databases">
        <authorList>
            <person name="Aslett M."/>
        </authorList>
    </citation>
    <scope>NUCLEOTIDE SEQUENCE [LARGE SCALE GENOMIC DNA]</scope>
    <source>
        <strain evidence="1">Weybridge</strain>
    </source>
</reference>
<organism evidence="1 2">
    <name type="scientific">Eimeria maxima</name>
    <name type="common">Coccidian parasite</name>
    <dbReference type="NCBI Taxonomy" id="5804"/>
    <lineage>
        <taxon>Eukaryota</taxon>
        <taxon>Sar</taxon>
        <taxon>Alveolata</taxon>
        <taxon>Apicomplexa</taxon>
        <taxon>Conoidasida</taxon>
        <taxon>Coccidia</taxon>
        <taxon>Eucoccidiorida</taxon>
        <taxon>Eimeriorina</taxon>
        <taxon>Eimeriidae</taxon>
        <taxon>Eimeria</taxon>
    </lineage>
</organism>
<keyword evidence="2" id="KW-1185">Reference proteome</keyword>
<dbReference type="OMA" id="WANGSQH"/>
<dbReference type="AlphaFoldDB" id="U6MBD0"/>
<sequence>MSRLKVGKDTGHVHGSHYALSSECEDVVHEFQRDFDANRKQIVDLLDNIKKEEYLENQSCLKAIVHTSAPVFLNPPELLMVKSSVDLYFGAVWMWDKVARILLQSPEAPSISKRFWSGVPPPVEVGDVVKVLEDGSTIVQSGEYTVVGVQGDECSVEKDGERINIPRDRLILTIREKYRYIADAVLKNQLENLNEEDPNLLQDMEEIFELAGLREPFEKTIQTGDPRYLQTAMKSSEMFHCKRLPGIQASPIVKPGKGQYKPDPAEMSDIYTSDSAVKAFEILQLIRGYTALEGCKPLTQRNLYGSGNELVWRVIENAKFYSLEVQGEGTLQSALENQCRSAVAFVFPESLKSSSLVIPHCADVWKKMRSDWSQLGQLAPGYMGDCDARCMRAVAQRNYWFDQKYIKRKTIAQDYILAGDVVRLSNFLAADALSYLELLGGQVWRLARIASSTLAPKDLAEEAEEVSCVADSLTKDAVQPVQGTHTVPGLGLPNPQLLALNVATDLRHNTSIAGANLQSSKKNRKLAKGSKAFSAFFRLLSCHVSDDTEALCKVFGPFASLAIRIALFLRVEVEEHGNKGWTEAVAAFSGKSPGRKLYEKAVKQMTVNARKFIEKFMGGFGFKATGKVEKVKKRIRSILKRRSGRKDSGNIVHHKVGHEFAKLILFMWANGSQHQVDLAPSKIEEAFRLARVYQTLIILNHGADPIRAITENIKAGCKHTSTVGHKYWPLLDKGNVKISKIADEFGLGLLYGFTTGKTYSALSEYGRALVYACKGKSKLDLLSQGTKYREMMELYQCIELRGRIEEQNHMLAEAGKLNELGTAAEEPASLELQACHANPNGILDLQQAQTNTPSENIIYSTFL</sequence>
<evidence type="ECO:0000313" key="1">
    <source>
        <dbReference type="EMBL" id="CDJ59779.1"/>
    </source>
</evidence>
<dbReference type="GeneID" id="25336476"/>
<dbReference type="RefSeq" id="XP_013336424.1">
    <property type="nucleotide sequence ID" value="XM_013480970.1"/>
</dbReference>
<protein>
    <submittedName>
        <fullName evidence="1">Uncharacterized protein</fullName>
    </submittedName>
</protein>